<proteinExistence type="predicted"/>
<dbReference type="Pfam" id="PF09898">
    <property type="entry name" value="DUF2125"/>
    <property type="match status" value="1"/>
</dbReference>
<dbReference type="Proteomes" id="UP000305887">
    <property type="component" value="Unassembled WGS sequence"/>
</dbReference>
<name>A0A5C4MXJ3_9RHOB</name>
<dbReference type="EMBL" id="VDFU01000009">
    <property type="protein sequence ID" value="TNC49783.1"/>
    <property type="molecule type" value="Genomic_DNA"/>
</dbReference>
<dbReference type="InterPro" id="IPR018666">
    <property type="entry name" value="DUF2125"/>
</dbReference>
<keyword evidence="1" id="KW-0732">Signal</keyword>
<gene>
    <name evidence="2" type="ORF">FHG66_09690</name>
</gene>
<evidence type="ECO:0000313" key="2">
    <source>
        <dbReference type="EMBL" id="TNC49783.1"/>
    </source>
</evidence>
<feature type="chain" id="PRO_5022682567" evidence="1">
    <location>
        <begin position="27"/>
        <end position="508"/>
    </location>
</feature>
<comment type="caution">
    <text evidence="2">The sequence shown here is derived from an EMBL/GenBank/DDBJ whole genome shotgun (WGS) entry which is preliminary data.</text>
</comment>
<dbReference type="RefSeq" id="WP_139076559.1">
    <property type="nucleotide sequence ID" value="NZ_VDFU01000009.1"/>
</dbReference>
<dbReference type="OrthoDB" id="7791409at2"/>
<evidence type="ECO:0000256" key="1">
    <source>
        <dbReference type="SAM" id="SignalP"/>
    </source>
</evidence>
<dbReference type="AlphaFoldDB" id="A0A5C4MXJ3"/>
<sequence>MTAFKPNLAVSATALLVALSAGPAFADVTAQQVWDDWKAQMGLYGEDAVTIGSESQEGDVLTVTDLGFDITGEDGSTATGNLPELVFTENGDGTVTVTMSEEYPITITTPADPGTGSEASEIALALRQNGMTMTVSGDPGALTYDVAAARYAVELDRLSEGGSDVPAEALLAFNDVSGRYTSNTGTMRDLGYDLGAASMDLLIDATNPEDGSHLMLSGKVNTVATQAAVTLPLDPATDPEMLLMNGMAVDGGYTTANGSYMFEMTDSSGTSSGNFTTQGSEMSFRLSKDAVAYNSTAKNVALDVTTSAMPMPITASIAQYGITFEMPLSKTQAPAPWALGLNLTDLALNEEIWGMFDPQGLLPHDPASLVLDMTGTATLLFDAVDPAQAEAMAAAEMPAQVNSADLNDLRITFGGAEITGSGAFTFDNSDLTTFPGVPRPAGAVDLQLNGVNGLIDGLVALGLLPEDQVMGARMMLGAFTTPVGDDQLTSRIEVTEDGQLLANGQRLQ</sequence>
<accession>A0A5C4MXJ3</accession>
<organism evidence="2 3">
    <name type="scientific">Rubellimicrobium rubrum</name>
    <dbReference type="NCBI Taxonomy" id="2585369"/>
    <lineage>
        <taxon>Bacteria</taxon>
        <taxon>Pseudomonadati</taxon>
        <taxon>Pseudomonadota</taxon>
        <taxon>Alphaproteobacteria</taxon>
        <taxon>Rhodobacterales</taxon>
        <taxon>Roseobacteraceae</taxon>
        <taxon>Rubellimicrobium</taxon>
    </lineage>
</organism>
<feature type="signal peptide" evidence="1">
    <location>
        <begin position="1"/>
        <end position="26"/>
    </location>
</feature>
<reference evidence="2 3" key="1">
    <citation type="submission" date="2019-06" db="EMBL/GenBank/DDBJ databases">
        <title>YIM 131921 draft genome.</title>
        <authorList>
            <person name="Jiang L."/>
        </authorList>
    </citation>
    <scope>NUCLEOTIDE SEQUENCE [LARGE SCALE GENOMIC DNA]</scope>
    <source>
        <strain evidence="2 3">YIM 131921</strain>
    </source>
</reference>
<evidence type="ECO:0000313" key="3">
    <source>
        <dbReference type="Proteomes" id="UP000305887"/>
    </source>
</evidence>
<keyword evidence="3" id="KW-1185">Reference proteome</keyword>
<protein>
    <submittedName>
        <fullName evidence="2">DUF2125 domain-containing protein</fullName>
    </submittedName>
</protein>